<name>A0A916ZYE8_9FLAO</name>
<reference evidence="2 3" key="1">
    <citation type="journal article" date="2014" name="Int. J. Syst. Evol. Microbiol.">
        <title>Complete genome sequence of Corynebacterium casei LMG S-19264T (=DSM 44701T), isolated from a smear-ripened cheese.</title>
        <authorList>
            <consortium name="US DOE Joint Genome Institute (JGI-PGF)"/>
            <person name="Walter F."/>
            <person name="Albersmeier A."/>
            <person name="Kalinowski J."/>
            <person name="Ruckert C."/>
        </authorList>
    </citation>
    <scope>NUCLEOTIDE SEQUENCE [LARGE SCALE GENOMIC DNA]</scope>
    <source>
        <strain evidence="2 3">CGMCC 1.12925</strain>
    </source>
</reference>
<protein>
    <submittedName>
        <fullName evidence="2">Metallopeptidase</fullName>
    </submittedName>
</protein>
<comment type="caution">
    <text evidence="2">The sequence shown here is derived from an EMBL/GenBank/DDBJ whole genome shotgun (WGS) entry which is preliminary data.</text>
</comment>
<dbReference type="Pfam" id="PF10263">
    <property type="entry name" value="SprT-like"/>
    <property type="match status" value="1"/>
</dbReference>
<dbReference type="Proteomes" id="UP000599688">
    <property type="component" value="Unassembled WGS sequence"/>
</dbReference>
<dbReference type="GO" id="GO:0006950">
    <property type="term" value="P:response to stress"/>
    <property type="evidence" value="ECO:0007669"/>
    <property type="project" value="UniProtKB-ARBA"/>
</dbReference>
<dbReference type="RefSeq" id="WP_188406726.1">
    <property type="nucleotide sequence ID" value="NZ_BMGL01000011.1"/>
</dbReference>
<dbReference type="EMBL" id="BMGL01000011">
    <property type="protein sequence ID" value="GGE18905.1"/>
    <property type="molecule type" value="Genomic_DNA"/>
</dbReference>
<dbReference type="AlphaFoldDB" id="A0A916ZYE8"/>
<feature type="domain" description="SprT-like" evidence="1">
    <location>
        <begin position="22"/>
        <end position="94"/>
    </location>
</feature>
<evidence type="ECO:0000313" key="2">
    <source>
        <dbReference type="EMBL" id="GGE18905.1"/>
    </source>
</evidence>
<keyword evidence="3" id="KW-1185">Reference proteome</keyword>
<proteinExistence type="predicted"/>
<accession>A0A916ZYE8</accession>
<gene>
    <name evidence="2" type="ORF">GCM10010831_20120</name>
</gene>
<evidence type="ECO:0000313" key="3">
    <source>
        <dbReference type="Proteomes" id="UP000599688"/>
    </source>
</evidence>
<dbReference type="InterPro" id="IPR006640">
    <property type="entry name" value="SprT-like_domain"/>
</dbReference>
<sequence length="197" mass="23046">MKDVLKKYLPERAVQPTIQLIQKHRVQLQIVGQRKTRHGDYRKLPTGQVKITVNASLNQYKFLMTLIHEFAHLFAYEKYGNSIKPHGIEWKQSFQLLMLPFLTPEIFPNKLLPLLAKHFRNPTASSDTDAVLSVALKEFDPPNLKNYIFEIPMGKRFRIENGRVFTKGKKRIKRYECTCEHTGQIYVFQPHAEVEPL</sequence>
<evidence type="ECO:0000259" key="1">
    <source>
        <dbReference type="Pfam" id="PF10263"/>
    </source>
</evidence>
<organism evidence="2 3">
    <name type="scientific">Psychroflexus salis</name>
    <dbReference type="NCBI Taxonomy" id="1526574"/>
    <lineage>
        <taxon>Bacteria</taxon>
        <taxon>Pseudomonadati</taxon>
        <taxon>Bacteroidota</taxon>
        <taxon>Flavobacteriia</taxon>
        <taxon>Flavobacteriales</taxon>
        <taxon>Flavobacteriaceae</taxon>
        <taxon>Psychroflexus</taxon>
    </lineage>
</organism>